<evidence type="ECO:0000256" key="7">
    <source>
        <dbReference type="RuleBase" id="RU361183"/>
    </source>
</evidence>
<dbReference type="GO" id="GO:0006508">
    <property type="term" value="P:proteolysis"/>
    <property type="evidence" value="ECO:0007669"/>
    <property type="project" value="UniProtKB-KW"/>
</dbReference>
<dbReference type="GO" id="GO:0046872">
    <property type="term" value="F:metal ion binding"/>
    <property type="evidence" value="ECO:0007669"/>
    <property type="project" value="UniProtKB-KW"/>
</dbReference>
<keyword evidence="2 7" id="KW-0479">Metal-binding</keyword>
<evidence type="ECO:0000256" key="3">
    <source>
        <dbReference type="ARBA" id="ARBA00022801"/>
    </source>
</evidence>
<evidence type="ECO:0000256" key="2">
    <source>
        <dbReference type="ARBA" id="ARBA00022723"/>
    </source>
</evidence>
<comment type="cofactor">
    <cofactor evidence="7">
        <name>Zn(2+)</name>
        <dbReference type="ChEBI" id="CHEBI:29105"/>
    </cofactor>
    <text evidence="7">Binds 1 zinc ion per subunit.</text>
</comment>
<organism evidence="9 10">
    <name type="scientific">Romanomermis culicivorax</name>
    <name type="common">Nematode worm</name>
    <dbReference type="NCBI Taxonomy" id="13658"/>
    <lineage>
        <taxon>Eukaryota</taxon>
        <taxon>Metazoa</taxon>
        <taxon>Ecdysozoa</taxon>
        <taxon>Nematoda</taxon>
        <taxon>Enoplea</taxon>
        <taxon>Dorylaimia</taxon>
        <taxon>Mermithida</taxon>
        <taxon>Mermithoidea</taxon>
        <taxon>Mermithidae</taxon>
        <taxon>Romanomermis</taxon>
    </lineage>
</organism>
<keyword evidence="5 7" id="KW-0482">Metalloprotease</keyword>
<dbReference type="OMA" id="HHEINHA"/>
<evidence type="ECO:0000256" key="6">
    <source>
        <dbReference type="PROSITE-ProRule" id="PRU01211"/>
    </source>
</evidence>
<name>A0A915KQI9_ROMCU</name>
<evidence type="ECO:0000313" key="10">
    <source>
        <dbReference type="WBParaSite" id="nRc.2.0.1.t39968-RA"/>
    </source>
</evidence>
<accession>A0A915KQI9</accession>
<dbReference type="PROSITE" id="PS51864">
    <property type="entry name" value="ASTACIN"/>
    <property type="match status" value="1"/>
</dbReference>
<proteinExistence type="predicted"/>
<dbReference type="WBParaSite" id="nRc.2.0.1.t39968-RA">
    <property type="protein sequence ID" value="nRc.2.0.1.t39968-RA"/>
    <property type="gene ID" value="nRc.2.0.1.g39968"/>
</dbReference>
<keyword evidence="9" id="KW-1185">Reference proteome</keyword>
<evidence type="ECO:0000256" key="4">
    <source>
        <dbReference type="ARBA" id="ARBA00022833"/>
    </source>
</evidence>
<evidence type="ECO:0000313" key="9">
    <source>
        <dbReference type="Proteomes" id="UP000887565"/>
    </source>
</evidence>
<feature type="domain" description="Peptidase M12A" evidence="8">
    <location>
        <begin position="1"/>
        <end position="92"/>
    </location>
</feature>
<dbReference type="Gene3D" id="3.40.390.10">
    <property type="entry name" value="Collagenase (Catalytic Domain)"/>
    <property type="match status" value="1"/>
</dbReference>
<keyword evidence="3 7" id="KW-0378">Hydrolase</keyword>
<dbReference type="GO" id="GO:0004222">
    <property type="term" value="F:metalloendopeptidase activity"/>
    <property type="evidence" value="ECO:0007669"/>
    <property type="project" value="UniProtKB-UniRule"/>
</dbReference>
<keyword evidence="4 7" id="KW-0862">Zinc</keyword>
<comment type="caution">
    <text evidence="6">Lacks conserved residue(s) required for the propagation of feature annotation.</text>
</comment>
<reference evidence="10" key="1">
    <citation type="submission" date="2022-11" db="UniProtKB">
        <authorList>
            <consortium name="WormBaseParasite"/>
        </authorList>
    </citation>
    <scope>IDENTIFICATION</scope>
</reference>
<evidence type="ECO:0000259" key="8">
    <source>
        <dbReference type="PROSITE" id="PS51864"/>
    </source>
</evidence>
<dbReference type="Pfam" id="PF01400">
    <property type="entry name" value="Astacin"/>
    <property type="match status" value="1"/>
</dbReference>
<dbReference type="InterPro" id="IPR024079">
    <property type="entry name" value="MetalloPept_cat_dom_sf"/>
</dbReference>
<evidence type="ECO:0000256" key="1">
    <source>
        <dbReference type="ARBA" id="ARBA00022670"/>
    </source>
</evidence>
<dbReference type="EC" id="3.4.24.-" evidence="7"/>
<dbReference type="SUPFAM" id="SSF55486">
    <property type="entry name" value="Metalloproteases ('zincins'), catalytic domain"/>
    <property type="match status" value="1"/>
</dbReference>
<dbReference type="AlphaFoldDB" id="A0A915KQI9"/>
<dbReference type="Proteomes" id="UP000887565">
    <property type="component" value="Unplaced"/>
</dbReference>
<sequence length="104" mass="11713">SRTDRDENVKIVWKNIEPDAEDQFEKYGLNTITLLDLPYDYGSVMHYGPKAFSKNDKDTIVPLKSAESSKMGQREGFSSLDVQKLRKLYACDDSNGFGAVVTKS</sequence>
<dbReference type="PRINTS" id="PR00480">
    <property type="entry name" value="ASTACIN"/>
</dbReference>
<dbReference type="PANTHER" id="PTHR10127">
    <property type="entry name" value="DISCOIDIN, CUB, EGF, LAMININ , AND ZINC METALLOPROTEASE DOMAIN CONTAINING"/>
    <property type="match status" value="1"/>
</dbReference>
<dbReference type="InterPro" id="IPR001506">
    <property type="entry name" value="Peptidase_M12A"/>
</dbReference>
<protein>
    <recommendedName>
        <fullName evidence="7">Metalloendopeptidase</fullName>
        <ecNumber evidence="7">3.4.24.-</ecNumber>
    </recommendedName>
</protein>
<keyword evidence="1 7" id="KW-0645">Protease</keyword>
<dbReference type="PANTHER" id="PTHR10127:SF780">
    <property type="entry name" value="METALLOENDOPEPTIDASE"/>
    <property type="match status" value="1"/>
</dbReference>
<evidence type="ECO:0000256" key="5">
    <source>
        <dbReference type="ARBA" id="ARBA00023049"/>
    </source>
</evidence>